<protein>
    <submittedName>
        <fullName evidence="1">Bacteriocin</fullName>
    </submittedName>
</protein>
<proteinExistence type="predicted"/>
<dbReference type="InterPro" id="IPR010133">
    <property type="entry name" value="Bacteriocin_signal_seq"/>
</dbReference>
<gene>
    <name evidence="1" type="ORF">E8M12_09875</name>
</gene>
<dbReference type="RefSeq" id="WP_136735984.1">
    <property type="nucleotide sequence ID" value="NZ_SWDB01000022.1"/>
</dbReference>
<name>A0A4U1B4N5_9GAMM</name>
<dbReference type="AlphaFoldDB" id="A0A4U1B4N5"/>
<dbReference type="GO" id="GO:0042742">
    <property type="term" value="P:defense response to bacterium"/>
    <property type="evidence" value="ECO:0007669"/>
    <property type="project" value="InterPro"/>
</dbReference>
<evidence type="ECO:0000313" key="1">
    <source>
        <dbReference type="EMBL" id="TKB45126.1"/>
    </source>
</evidence>
<dbReference type="OrthoDB" id="9867115at2"/>
<reference evidence="1 2" key="1">
    <citation type="submission" date="2019-04" db="EMBL/GenBank/DDBJ databases">
        <title>Thalassotalea guangxiensis sp. nov., isolated from sediment of the coastal wetland.</title>
        <authorList>
            <person name="Zheng S."/>
            <person name="Zhang D."/>
        </authorList>
    </citation>
    <scope>NUCLEOTIDE SEQUENCE [LARGE SCALE GENOMIC DNA]</scope>
    <source>
        <strain evidence="1 2">ZS-4</strain>
    </source>
</reference>
<accession>A0A4U1B4N5</accession>
<keyword evidence="2" id="KW-1185">Reference proteome</keyword>
<sequence>MRELNTNELNHVSGGTDAGDIAIATGGSWAATVAGFAIGGPVGAVAGFALGTLISVGYTLATD</sequence>
<dbReference type="Proteomes" id="UP000307999">
    <property type="component" value="Unassembled WGS sequence"/>
</dbReference>
<dbReference type="Pfam" id="PF10439">
    <property type="entry name" value="Bacteriocin_IIc"/>
    <property type="match status" value="1"/>
</dbReference>
<dbReference type="EMBL" id="SWDB01000022">
    <property type="protein sequence ID" value="TKB45126.1"/>
    <property type="molecule type" value="Genomic_DNA"/>
</dbReference>
<dbReference type="NCBIfam" id="TIGR01847">
    <property type="entry name" value="bacteriocin_sig"/>
    <property type="match status" value="1"/>
</dbReference>
<comment type="caution">
    <text evidence="1">The sequence shown here is derived from an EMBL/GenBank/DDBJ whole genome shotgun (WGS) entry which is preliminary data.</text>
</comment>
<evidence type="ECO:0000313" key="2">
    <source>
        <dbReference type="Proteomes" id="UP000307999"/>
    </source>
</evidence>
<dbReference type="InterPro" id="IPR019493">
    <property type="entry name" value="Bacteriocin_IIb_lactacin-rel"/>
</dbReference>
<organism evidence="1 2">
    <name type="scientific">Thalassotalea mangrovi</name>
    <dbReference type="NCBI Taxonomy" id="2572245"/>
    <lineage>
        <taxon>Bacteria</taxon>
        <taxon>Pseudomonadati</taxon>
        <taxon>Pseudomonadota</taxon>
        <taxon>Gammaproteobacteria</taxon>
        <taxon>Alteromonadales</taxon>
        <taxon>Colwelliaceae</taxon>
        <taxon>Thalassotalea</taxon>
    </lineage>
</organism>